<dbReference type="EMBL" id="VAHF01000005">
    <property type="protein sequence ID" value="TXG62355.1"/>
    <property type="molecule type" value="Genomic_DNA"/>
</dbReference>
<evidence type="ECO:0000313" key="3">
    <source>
        <dbReference type="Proteomes" id="UP000323000"/>
    </source>
</evidence>
<comment type="caution">
    <text evidence="2">The sequence shown here is derived from an EMBL/GenBank/DDBJ whole genome shotgun (WGS) entry which is preliminary data.</text>
</comment>
<evidence type="ECO:0000313" key="2">
    <source>
        <dbReference type="EMBL" id="TXG62355.1"/>
    </source>
</evidence>
<sequence length="320" mass="35900">MDQEEIVRLCASLSLKSKEEQLWSVQDSLKDSAGKKLDLCLMGKVLSNKHINRDAFRTMMLKIPNAPLMCMTKEIGEFIGKLIGELKDIDVGLTRECFGKYMRLKVEVDVSKSLKRFLRLELEKGKESILLLRQGRREEVWRPRRETVNTVQQQLMEKGTPVGVSEAAGLCGNKGSEEVLISSAQEAVGMGDDQVLEGGLINEHCGTNVVFELNDEENPMQMERPREPLNGELSEVMHANKINVLKEASSIINSGVAYSLDASGETRTLEATDVHQKKGNWKRRAREGGQKGERSVDILRLEKRGARKFVEVSTEMAVKK</sequence>
<gene>
    <name evidence="2" type="ORF">EZV62_013718</name>
</gene>
<proteinExistence type="predicted"/>
<dbReference type="AlphaFoldDB" id="A0A5C7HZQ7"/>
<dbReference type="Proteomes" id="UP000323000">
    <property type="component" value="Chromosome 5"/>
</dbReference>
<feature type="region of interest" description="Disordered" evidence="1">
    <location>
        <begin position="270"/>
        <end position="293"/>
    </location>
</feature>
<accession>A0A5C7HZQ7</accession>
<evidence type="ECO:0000256" key="1">
    <source>
        <dbReference type="SAM" id="MobiDB-lite"/>
    </source>
</evidence>
<keyword evidence="3" id="KW-1185">Reference proteome</keyword>
<protein>
    <submittedName>
        <fullName evidence="2">Uncharacterized protein</fullName>
    </submittedName>
</protein>
<organism evidence="2 3">
    <name type="scientific">Acer yangbiense</name>
    <dbReference type="NCBI Taxonomy" id="1000413"/>
    <lineage>
        <taxon>Eukaryota</taxon>
        <taxon>Viridiplantae</taxon>
        <taxon>Streptophyta</taxon>
        <taxon>Embryophyta</taxon>
        <taxon>Tracheophyta</taxon>
        <taxon>Spermatophyta</taxon>
        <taxon>Magnoliopsida</taxon>
        <taxon>eudicotyledons</taxon>
        <taxon>Gunneridae</taxon>
        <taxon>Pentapetalae</taxon>
        <taxon>rosids</taxon>
        <taxon>malvids</taxon>
        <taxon>Sapindales</taxon>
        <taxon>Sapindaceae</taxon>
        <taxon>Hippocastanoideae</taxon>
        <taxon>Acereae</taxon>
        <taxon>Acer</taxon>
    </lineage>
</organism>
<reference evidence="3" key="1">
    <citation type="journal article" date="2019" name="Gigascience">
        <title>De novo genome assembly of the endangered Acer yangbiense, a plant species with extremely small populations endemic to Yunnan Province, China.</title>
        <authorList>
            <person name="Yang J."/>
            <person name="Wariss H.M."/>
            <person name="Tao L."/>
            <person name="Zhang R."/>
            <person name="Yun Q."/>
            <person name="Hollingsworth P."/>
            <person name="Dao Z."/>
            <person name="Luo G."/>
            <person name="Guo H."/>
            <person name="Ma Y."/>
            <person name="Sun W."/>
        </authorList>
    </citation>
    <scope>NUCLEOTIDE SEQUENCE [LARGE SCALE GENOMIC DNA]</scope>
    <source>
        <strain evidence="3">cv. Malutang</strain>
    </source>
</reference>
<dbReference type="OrthoDB" id="1707487at2759"/>
<name>A0A5C7HZQ7_9ROSI</name>